<dbReference type="Pfam" id="PF07690">
    <property type="entry name" value="MFS_1"/>
    <property type="match status" value="1"/>
</dbReference>
<evidence type="ECO:0000259" key="5">
    <source>
        <dbReference type="PROSITE" id="PS50850"/>
    </source>
</evidence>
<feature type="transmembrane region" description="Helical" evidence="4">
    <location>
        <begin position="378"/>
        <end position="399"/>
    </location>
</feature>
<dbReference type="PANTHER" id="PTHR11360">
    <property type="entry name" value="MONOCARBOXYLATE TRANSPORTER"/>
    <property type="match status" value="1"/>
</dbReference>
<name>A0A1T4SYV9_9HYPH</name>
<protein>
    <submittedName>
        <fullName evidence="6">Predicted arabinose efflux permease, MFS family</fullName>
    </submittedName>
</protein>
<dbReference type="InterPro" id="IPR036259">
    <property type="entry name" value="MFS_trans_sf"/>
</dbReference>
<reference evidence="7" key="1">
    <citation type="submission" date="2017-02" db="EMBL/GenBank/DDBJ databases">
        <authorList>
            <person name="Varghese N."/>
            <person name="Submissions S."/>
        </authorList>
    </citation>
    <scope>NUCLEOTIDE SEQUENCE [LARGE SCALE GENOMIC DNA]</scope>
    <source>
        <strain evidence="7">ATCC 27094</strain>
    </source>
</reference>
<feature type="transmembrane region" description="Helical" evidence="4">
    <location>
        <begin position="314"/>
        <end position="337"/>
    </location>
</feature>
<feature type="transmembrane region" description="Helical" evidence="4">
    <location>
        <begin position="289"/>
        <end position="308"/>
    </location>
</feature>
<dbReference type="AlphaFoldDB" id="A0A1T4SYV9"/>
<evidence type="ECO:0000256" key="3">
    <source>
        <dbReference type="ARBA" id="ARBA00023136"/>
    </source>
</evidence>
<evidence type="ECO:0000256" key="2">
    <source>
        <dbReference type="ARBA" id="ARBA00022989"/>
    </source>
</evidence>
<feature type="transmembrane region" description="Helical" evidence="4">
    <location>
        <begin position="227"/>
        <end position="246"/>
    </location>
</feature>
<dbReference type="PROSITE" id="PS50850">
    <property type="entry name" value="MFS"/>
    <property type="match status" value="1"/>
</dbReference>
<feature type="transmembrane region" description="Helical" evidence="4">
    <location>
        <begin position="50"/>
        <end position="69"/>
    </location>
</feature>
<feature type="transmembrane region" description="Helical" evidence="4">
    <location>
        <begin position="144"/>
        <end position="165"/>
    </location>
</feature>
<evidence type="ECO:0000256" key="1">
    <source>
        <dbReference type="ARBA" id="ARBA00022692"/>
    </source>
</evidence>
<dbReference type="PANTHER" id="PTHR11360:SF284">
    <property type="entry name" value="EG:103B4.3 PROTEIN-RELATED"/>
    <property type="match status" value="1"/>
</dbReference>
<keyword evidence="7" id="KW-1185">Reference proteome</keyword>
<evidence type="ECO:0000313" key="6">
    <source>
        <dbReference type="EMBL" id="SKA33312.1"/>
    </source>
</evidence>
<dbReference type="RefSeq" id="WP_139374109.1">
    <property type="nucleotide sequence ID" value="NZ_FUWJ01000011.1"/>
</dbReference>
<feature type="domain" description="Major facilitator superfamily (MFS) profile" evidence="5">
    <location>
        <begin position="16"/>
        <end position="404"/>
    </location>
</feature>
<dbReference type="CDD" id="cd17355">
    <property type="entry name" value="MFS_YcxA_like"/>
    <property type="match status" value="1"/>
</dbReference>
<dbReference type="Proteomes" id="UP000190092">
    <property type="component" value="Unassembled WGS sequence"/>
</dbReference>
<feature type="transmembrane region" description="Helical" evidence="4">
    <location>
        <begin position="107"/>
        <end position="132"/>
    </location>
</feature>
<dbReference type="GO" id="GO:0022857">
    <property type="term" value="F:transmembrane transporter activity"/>
    <property type="evidence" value="ECO:0007669"/>
    <property type="project" value="InterPro"/>
</dbReference>
<feature type="transmembrane region" description="Helical" evidence="4">
    <location>
        <begin position="171"/>
        <end position="195"/>
    </location>
</feature>
<dbReference type="OrthoDB" id="146345at2"/>
<evidence type="ECO:0000313" key="7">
    <source>
        <dbReference type="Proteomes" id="UP000190092"/>
    </source>
</evidence>
<dbReference type="Gene3D" id="1.20.1250.20">
    <property type="entry name" value="MFS general substrate transporter like domains"/>
    <property type="match status" value="1"/>
</dbReference>
<accession>A0A1T4SYV9</accession>
<dbReference type="SUPFAM" id="SSF103473">
    <property type="entry name" value="MFS general substrate transporter"/>
    <property type="match status" value="1"/>
</dbReference>
<sequence length="414" mass="42694">MQPIGAARSRLFGSHLVIVIVAASVIISAAMGTRQTFGLFLGPLAVERGLPVGTIALAIALHNLVWGLAQPLAGAAADRYGAPPLVALGAFAYAGGLAIAASTTSPIVLVLGMGLLVGIGMSCTTFGVVLTAVGRTASAEKRSLAMGLASAGGSVGQISLAPIAQLTIDSWGLSASLFGLAILLAFAAPFGLLLAARRTTTTPTLELQTPSLGEILAQALHHRGYRLLTLGFFTCGFQLAFISTYLPGYLSLCHMPVGLSAVALSLIGLFNMVGSWACGWLGGRFRQQYVLGWLYLVRGVAIALFFLMPKSDASVVAFAAVMGLTWLGTVPLTSGWVAKVFGVAHLGTLFGVCFFSHQIGSFLGAWLGGFVFDLTGSYSPVWILTAVAGAVAALLHFPIKDTAPATAMTLPARA</sequence>
<dbReference type="STRING" id="225324.SAMN02745126_05312"/>
<keyword evidence="1 4" id="KW-0812">Transmembrane</keyword>
<keyword evidence="3 4" id="KW-0472">Membrane</keyword>
<feature type="transmembrane region" description="Helical" evidence="4">
    <location>
        <begin position="258"/>
        <end position="282"/>
    </location>
</feature>
<gene>
    <name evidence="6" type="ORF">SAMN02745126_05312</name>
</gene>
<feature type="transmembrane region" description="Helical" evidence="4">
    <location>
        <begin position="12"/>
        <end position="30"/>
    </location>
</feature>
<dbReference type="InterPro" id="IPR011701">
    <property type="entry name" value="MFS"/>
</dbReference>
<dbReference type="EMBL" id="FUWJ01000011">
    <property type="protein sequence ID" value="SKA33312.1"/>
    <property type="molecule type" value="Genomic_DNA"/>
</dbReference>
<feature type="transmembrane region" description="Helical" evidence="4">
    <location>
        <begin position="81"/>
        <end position="101"/>
    </location>
</feature>
<dbReference type="InterPro" id="IPR020846">
    <property type="entry name" value="MFS_dom"/>
</dbReference>
<feature type="transmembrane region" description="Helical" evidence="4">
    <location>
        <begin position="349"/>
        <end position="372"/>
    </location>
</feature>
<organism evidence="6 7">
    <name type="scientific">Enhydrobacter aerosaccus</name>
    <dbReference type="NCBI Taxonomy" id="225324"/>
    <lineage>
        <taxon>Bacteria</taxon>
        <taxon>Pseudomonadati</taxon>
        <taxon>Pseudomonadota</taxon>
        <taxon>Alphaproteobacteria</taxon>
        <taxon>Hyphomicrobiales</taxon>
        <taxon>Enhydrobacter</taxon>
    </lineage>
</organism>
<evidence type="ECO:0000256" key="4">
    <source>
        <dbReference type="SAM" id="Phobius"/>
    </source>
</evidence>
<keyword evidence="2 4" id="KW-1133">Transmembrane helix</keyword>
<dbReference type="InterPro" id="IPR050327">
    <property type="entry name" value="Proton-linked_MCT"/>
</dbReference>
<proteinExistence type="predicted"/>